<protein>
    <submittedName>
        <fullName evidence="1">Uncharacterized protein</fullName>
    </submittedName>
</protein>
<proteinExistence type="predicted"/>
<dbReference type="EMBL" id="CP020570">
    <property type="protein sequence ID" value="ARF60094.1"/>
    <property type="molecule type" value="Genomic_DNA"/>
</dbReference>
<accession>A0A1V0U4E1</accession>
<sequence>MRVERHQVSGAAVSAAREDFAHRIGGQVRSMSKGGRMSTYAWQAIADEFLDYLGALSVETPDLDTAEARAVLKDASEAAAGAVAYAAYHPHCGFQVFLDYVNFGMSYDRGEDAPEESVTAGEWTDALCLAVLRDRASWHGEAFRFARDKFVEQTRGTPVGELATGLMAVVLDDTGDEEDYPPSAAAKLAAVDAALDRVRARAEQTGEPLPARPGGAALHALRALAAEDRDAFDTALADLLTRHAALHSASATPGSLLPLVPLALAALAYRTLGWSPAVRTDYLPHALVTGFETRGPRVAGLGRDRRPDAVAALAAGPLTVERPAFSWTVHLKAEALYEEHVTELLAAGGEEPHALWRLGRAMGDQERLFKWRSGVSGTVTDEQLRNVRLASQMGAALFRVARAEPGAEVEVVIDGRPLRYRAQRGEKTGPGPWHTATAFALITGSREDLAPLVLTGPTYTAPDGSAFSAYREALHAYLTGTDCEAAAEQALRQAEKARDWGWAMPPAVLLSQLVEGDEESFNLALADALEAHRAHYQVADRADDPDAAVDLDALALACHARRRGWEIRVDSAYLPKGLLQAAEPF</sequence>
<dbReference type="KEGG" id="svu:B1H20_00880"/>
<gene>
    <name evidence="1" type="ORF">B1H20_00880</name>
</gene>
<name>A0A1V0U4E1_STRVN</name>
<reference evidence="1 2" key="1">
    <citation type="submission" date="2017-03" db="EMBL/GenBank/DDBJ databases">
        <title>Complete Genome Sequence of a natural compounds producer, Streptomyces violaceus S21.</title>
        <authorList>
            <person name="Zhong C."/>
            <person name="Zhao Z."/>
            <person name="Fu J."/>
            <person name="Zong G."/>
            <person name="Qin R."/>
            <person name="Cao G."/>
        </authorList>
    </citation>
    <scope>NUCLEOTIDE SEQUENCE [LARGE SCALE GENOMIC DNA]</scope>
    <source>
        <strain evidence="1 2">S21</strain>
    </source>
</reference>
<organism evidence="1 2">
    <name type="scientific">Streptomyces violaceoruber</name>
    <dbReference type="NCBI Taxonomy" id="1935"/>
    <lineage>
        <taxon>Bacteria</taxon>
        <taxon>Bacillati</taxon>
        <taxon>Actinomycetota</taxon>
        <taxon>Actinomycetes</taxon>
        <taxon>Kitasatosporales</taxon>
        <taxon>Streptomycetaceae</taxon>
        <taxon>Streptomyces</taxon>
        <taxon>Streptomyces violaceoruber group</taxon>
    </lineage>
</organism>
<evidence type="ECO:0000313" key="2">
    <source>
        <dbReference type="Proteomes" id="UP000192445"/>
    </source>
</evidence>
<dbReference type="RefSeq" id="WP_030116894.1">
    <property type="nucleotide sequence ID" value="NZ_CP020570.1"/>
</dbReference>
<dbReference type="InterPro" id="IPR029074">
    <property type="entry name" value="Imm49"/>
</dbReference>
<dbReference type="STRING" id="1935.B1H20_00880"/>
<dbReference type="Pfam" id="PF15575">
    <property type="entry name" value="Imm49"/>
    <property type="match status" value="2"/>
</dbReference>
<dbReference type="AlphaFoldDB" id="A0A1V0U4E1"/>
<evidence type="ECO:0000313" key="1">
    <source>
        <dbReference type="EMBL" id="ARF60094.1"/>
    </source>
</evidence>
<dbReference type="Proteomes" id="UP000192445">
    <property type="component" value="Chromosome"/>
</dbReference>
<dbReference type="GeneID" id="63978029"/>